<accession>A0A7J7JLU4</accession>
<evidence type="ECO:0000313" key="2">
    <source>
        <dbReference type="Proteomes" id="UP000593567"/>
    </source>
</evidence>
<name>A0A7J7JLU4_BUGNE</name>
<keyword evidence="2" id="KW-1185">Reference proteome</keyword>
<protein>
    <submittedName>
        <fullName evidence="1">Uncharacterized protein</fullName>
    </submittedName>
</protein>
<dbReference type="AlphaFoldDB" id="A0A7J7JLU4"/>
<gene>
    <name evidence="1" type="ORF">EB796_014643</name>
</gene>
<dbReference type="Proteomes" id="UP000593567">
    <property type="component" value="Unassembled WGS sequence"/>
</dbReference>
<dbReference type="EMBL" id="VXIV02002157">
    <property type="protein sequence ID" value="KAF6027045.1"/>
    <property type="molecule type" value="Genomic_DNA"/>
</dbReference>
<comment type="caution">
    <text evidence="1">The sequence shown here is derived from an EMBL/GenBank/DDBJ whole genome shotgun (WGS) entry which is preliminary data.</text>
</comment>
<evidence type="ECO:0000313" key="1">
    <source>
        <dbReference type="EMBL" id="KAF6027045.1"/>
    </source>
</evidence>
<organism evidence="1 2">
    <name type="scientific">Bugula neritina</name>
    <name type="common">Brown bryozoan</name>
    <name type="synonym">Sertularia neritina</name>
    <dbReference type="NCBI Taxonomy" id="10212"/>
    <lineage>
        <taxon>Eukaryota</taxon>
        <taxon>Metazoa</taxon>
        <taxon>Spiralia</taxon>
        <taxon>Lophotrochozoa</taxon>
        <taxon>Bryozoa</taxon>
        <taxon>Gymnolaemata</taxon>
        <taxon>Cheilostomatida</taxon>
        <taxon>Flustrina</taxon>
        <taxon>Buguloidea</taxon>
        <taxon>Bugulidae</taxon>
        <taxon>Bugula</taxon>
    </lineage>
</organism>
<sequence length="70" mass="8314">MIMLNDLEPQHFRFQVTEKLQEIESMKAQDSLNLTKCKDTQEVFNTFTSPLQDGSRLLDVHMFMWDTLTF</sequence>
<proteinExistence type="predicted"/>
<reference evidence="1" key="1">
    <citation type="submission" date="2020-06" db="EMBL/GenBank/DDBJ databases">
        <title>Draft genome of Bugula neritina, a colonial animal packing powerful symbionts and potential medicines.</title>
        <authorList>
            <person name="Rayko M."/>
        </authorList>
    </citation>
    <scope>NUCLEOTIDE SEQUENCE [LARGE SCALE GENOMIC DNA]</scope>
    <source>
        <strain evidence="1">Kwan_BN1</strain>
    </source>
</reference>